<keyword evidence="1" id="KW-1133">Transmembrane helix</keyword>
<accession>A0ABV8JAL9</accession>
<keyword evidence="1" id="KW-0472">Membrane</keyword>
<dbReference type="InterPro" id="IPR058725">
    <property type="entry name" value="YczF"/>
</dbReference>
<dbReference type="Proteomes" id="UP001595843">
    <property type="component" value="Unassembled WGS sequence"/>
</dbReference>
<keyword evidence="3" id="KW-1185">Reference proteome</keyword>
<dbReference type="EMBL" id="JBHSAP010000004">
    <property type="protein sequence ID" value="MFC4075515.1"/>
    <property type="molecule type" value="Genomic_DNA"/>
</dbReference>
<name>A0ABV8JAL9_9BACL</name>
<sequence>MKNCWVFLFLLVLNYLMAAVMDSLLKHPLETVRFNILSYFFVMDRAEYVILAGFLLLYVSQQVLQARKKRSRQQ</sequence>
<reference evidence="3" key="1">
    <citation type="journal article" date="2019" name="Int. J. Syst. Evol. Microbiol.">
        <title>The Global Catalogue of Microorganisms (GCM) 10K type strain sequencing project: providing services to taxonomists for standard genome sequencing and annotation.</title>
        <authorList>
            <consortium name="The Broad Institute Genomics Platform"/>
            <consortium name="The Broad Institute Genome Sequencing Center for Infectious Disease"/>
            <person name="Wu L."/>
            <person name="Ma J."/>
        </authorList>
    </citation>
    <scope>NUCLEOTIDE SEQUENCE [LARGE SCALE GENOMIC DNA]</scope>
    <source>
        <strain evidence="3">IBRC-M 10813</strain>
    </source>
</reference>
<protein>
    <submittedName>
        <fullName evidence="2">Uncharacterized protein</fullName>
    </submittedName>
</protein>
<organism evidence="2 3">
    <name type="scientific">Salinithrix halophila</name>
    <dbReference type="NCBI Taxonomy" id="1485204"/>
    <lineage>
        <taxon>Bacteria</taxon>
        <taxon>Bacillati</taxon>
        <taxon>Bacillota</taxon>
        <taxon>Bacilli</taxon>
        <taxon>Bacillales</taxon>
        <taxon>Thermoactinomycetaceae</taxon>
        <taxon>Salinithrix</taxon>
    </lineage>
</organism>
<gene>
    <name evidence="2" type="ORF">ACFOUO_01670</name>
</gene>
<feature type="transmembrane region" description="Helical" evidence="1">
    <location>
        <begin position="34"/>
        <end position="59"/>
    </location>
</feature>
<evidence type="ECO:0000313" key="2">
    <source>
        <dbReference type="EMBL" id="MFC4075515.1"/>
    </source>
</evidence>
<dbReference type="Pfam" id="PF26310">
    <property type="entry name" value="YczF"/>
    <property type="match status" value="1"/>
</dbReference>
<evidence type="ECO:0000256" key="1">
    <source>
        <dbReference type="SAM" id="Phobius"/>
    </source>
</evidence>
<proteinExistence type="predicted"/>
<keyword evidence="1" id="KW-0812">Transmembrane</keyword>
<evidence type="ECO:0000313" key="3">
    <source>
        <dbReference type="Proteomes" id="UP001595843"/>
    </source>
</evidence>
<comment type="caution">
    <text evidence="2">The sequence shown here is derived from an EMBL/GenBank/DDBJ whole genome shotgun (WGS) entry which is preliminary data.</text>
</comment>
<dbReference type="RefSeq" id="WP_380701501.1">
    <property type="nucleotide sequence ID" value="NZ_JBHSAP010000004.1"/>
</dbReference>